<evidence type="ECO:0000256" key="2">
    <source>
        <dbReference type="ARBA" id="ARBA00022490"/>
    </source>
</evidence>
<organism evidence="7 8">
    <name type="scientific">Polyrhizophydium stewartii</name>
    <dbReference type="NCBI Taxonomy" id="2732419"/>
    <lineage>
        <taxon>Eukaryota</taxon>
        <taxon>Fungi</taxon>
        <taxon>Fungi incertae sedis</taxon>
        <taxon>Chytridiomycota</taxon>
        <taxon>Chytridiomycota incertae sedis</taxon>
        <taxon>Chytridiomycetes</taxon>
        <taxon>Rhizophydiales</taxon>
        <taxon>Rhizophydiales incertae sedis</taxon>
        <taxon>Polyrhizophydium</taxon>
    </lineage>
</organism>
<keyword evidence="3" id="KW-1015">Disulfide bond</keyword>
<evidence type="ECO:0000313" key="8">
    <source>
        <dbReference type="Proteomes" id="UP001527925"/>
    </source>
</evidence>
<evidence type="ECO:0000256" key="4">
    <source>
        <dbReference type="ARBA" id="ARBA00037279"/>
    </source>
</evidence>
<proteinExistence type="inferred from homology"/>
<dbReference type="PANTHER" id="PTHR21107:SF2">
    <property type="entry name" value="CYTOCHROME C OXIDASE ASSEMBLY PROTEIN COX19"/>
    <property type="match status" value="1"/>
</dbReference>
<dbReference type="Proteomes" id="UP001527925">
    <property type="component" value="Unassembled WGS sequence"/>
</dbReference>
<feature type="region of interest" description="Disordered" evidence="6">
    <location>
        <begin position="86"/>
        <end position="109"/>
    </location>
</feature>
<keyword evidence="8" id="KW-1185">Reference proteome</keyword>
<comment type="caution">
    <text evidence="7">The sequence shown here is derived from an EMBL/GenBank/DDBJ whole genome shotgun (WGS) entry which is preliminary data.</text>
</comment>
<name>A0ABR4N443_9FUNG</name>
<keyword evidence="2" id="KW-0963">Cytoplasm</keyword>
<protein>
    <submittedName>
        <fullName evidence="7">Cytochrome c oxidase assembly protein cox19</fullName>
    </submittedName>
</protein>
<evidence type="ECO:0000256" key="5">
    <source>
        <dbReference type="ARBA" id="ARBA00038223"/>
    </source>
</evidence>
<evidence type="ECO:0000256" key="6">
    <source>
        <dbReference type="SAM" id="MobiDB-lite"/>
    </source>
</evidence>
<accession>A0ABR4N443</accession>
<comment type="subcellular location">
    <subcellularLocation>
        <location evidence="1">Cytoplasm</location>
    </subcellularLocation>
</comment>
<evidence type="ECO:0000256" key="1">
    <source>
        <dbReference type="ARBA" id="ARBA00004496"/>
    </source>
</evidence>
<dbReference type="EMBL" id="JADGIZ020000035">
    <property type="protein sequence ID" value="KAL2914275.1"/>
    <property type="molecule type" value="Genomic_DNA"/>
</dbReference>
<comment type="function">
    <text evidence="4">Required for the assembly of mitochondrial cytochrome c oxidase.</text>
</comment>
<dbReference type="PANTHER" id="PTHR21107">
    <property type="entry name" value="CYTOCHROME C OXIDASE ASSEMBLY PROTEIN COX19"/>
    <property type="match status" value="1"/>
</dbReference>
<evidence type="ECO:0000256" key="3">
    <source>
        <dbReference type="ARBA" id="ARBA00023157"/>
    </source>
</evidence>
<reference evidence="7 8" key="1">
    <citation type="submission" date="2023-09" db="EMBL/GenBank/DDBJ databases">
        <title>Pangenome analysis of Batrachochytrium dendrobatidis and related Chytrids.</title>
        <authorList>
            <person name="Yacoub M.N."/>
            <person name="Stajich J.E."/>
            <person name="James T.Y."/>
        </authorList>
    </citation>
    <scope>NUCLEOTIDE SEQUENCE [LARGE SCALE GENOMIC DNA]</scope>
    <source>
        <strain evidence="7 8">JEL0888</strain>
    </source>
</reference>
<dbReference type="InterPro" id="IPR051383">
    <property type="entry name" value="COX19"/>
</dbReference>
<evidence type="ECO:0000313" key="7">
    <source>
        <dbReference type="EMBL" id="KAL2914275.1"/>
    </source>
</evidence>
<sequence>MSMGSSWQVFSKATPPERGAFPLDLHGECADIVKQYLACMRSQKGQAVGCRDLTQRYLACRMDKGLMERDSFDNLGFSKEAEAAAAARSGAAPAVPSSPSSSPSSQQTK</sequence>
<gene>
    <name evidence="7" type="primary">COX19</name>
    <name evidence="7" type="ORF">HK105_206221</name>
</gene>
<comment type="similarity">
    <text evidence="5">Belongs to the COX19 family.</text>
</comment>